<feature type="domain" description="Zn(2)-C6 fungal-type" evidence="3">
    <location>
        <begin position="10"/>
        <end position="38"/>
    </location>
</feature>
<dbReference type="InterPro" id="IPR021858">
    <property type="entry name" value="Fun_TF"/>
</dbReference>
<dbReference type="PROSITE" id="PS50048">
    <property type="entry name" value="ZN2_CY6_FUNGAL_2"/>
    <property type="match status" value="1"/>
</dbReference>
<organism evidence="4 5">
    <name type="scientific">Cytospora mali</name>
    <name type="common">Apple Valsa canker fungus</name>
    <name type="synonym">Valsa mali</name>
    <dbReference type="NCBI Taxonomy" id="578113"/>
    <lineage>
        <taxon>Eukaryota</taxon>
        <taxon>Fungi</taxon>
        <taxon>Dikarya</taxon>
        <taxon>Ascomycota</taxon>
        <taxon>Pezizomycotina</taxon>
        <taxon>Sordariomycetes</taxon>
        <taxon>Sordariomycetidae</taxon>
        <taxon>Diaporthales</taxon>
        <taxon>Cytosporaceae</taxon>
        <taxon>Cytospora</taxon>
    </lineage>
</organism>
<feature type="region of interest" description="Disordered" evidence="2">
    <location>
        <begin position="109"/>
        <end position="143"/>
    </location>
</feature>
<feature type="compositionally biased region" description="Basic and acidic residues" evidence="2">
    <location>
        <begin position="123"/>
        <end position="134"/>
    </location>
</feature>
<dbReference type="InterPro" id="IPR001138">
    <property type="entry name" value="Zn2Cys6_DnaBD"/>
</dbReference>
<dbReference type="Gene3D" id="4.10.240.10">
    <property type="entry name" value="Zn(2)-C6 fungal-type DNA-binding domain"/>
    <property type="match status" value="1"/>
</dbReference>
<keyword evidence="5" id="KW-1185">Reference proteome</keyword>
<dbReference type="PANTHER" id="PTHR38791:SF5">
    <property type="entry name" value="TRANSCRIPTION FACTOR DBAG-RELATED"/>
    <property type="match status" value="1"/>
</dbReference>
<protein>
    <submittedName>
        <fullName evidence="4">White-opaque regulator 1</fullName>
    </submittedName>
</protein>
<dbReference type="GO" id="GO:0008270">
    <property type="term" value="F:zinc ion binding"/>
    <property type="evidence" value="ECO:0007669"/>
    <property type="project" value="InterPro"/>
</dbReference>
<dbReference type="SMART" id="SM00066">
    <property type="entry name" value="GAL4"/>
    <property type="match status" value="1"/>
</dbReference>
<evidence type="ECO:0000259" key="3">
    <source>
        <dbReference type="PROSITE" id="PS50048"/>
    </source>
</evidence>
<dbReference type="EMBL" id="KN714753">
    <property type="protein sequence ID" value="KUI60551.1"/>
    <property type="molecule type" value="Genomic_DNA"/>
</dbReference>
<dbReference type="SUPFAM" id="SSF57701">
    <property type="entry name" value="Zn2/Cys6 DNA-binding domain"/>
    <property type="match status" value="1"/>
</dbReference>
<dbReference type="PANTHER" id="PTHR38791">
    <property type="entry name" value="ZN(II)2CYS6 TRANSCRIPTION FACTOR (EUROFUNG)-RELATED-RELATED"/>
    <property type="match status" value="1"/>
</dbReference>
<gene>
    <name evidence="4" type="ORF">VP1G_07744</name>
</gene>
<dbReference type="CDD" id="cd00067">
    <property type="entry name" value="GAL4"/>
    <property type="match status" value="1"/>
</dbReference>
<sequence length="653" mass="73849">MVYCGKPSKGCSNCRERKIRCDQRQPGCGQCEKRQRECPGYRNLVDLMFRDESSHVINKANANSRKKRSLPSPAASHTSTISDQVISSSASIAEPHGYQYAAIPLRQWSPVQSPPTRPVYGTKFDEKGREVSREGRRRSQPPVQVLAPLSYSLSPSFQERGVNLFFTRYISVSENLAHHRYDFILDLWQPNTSDPNHDGVLAGITAVGLVGVAEMSRSGEVLEAARKSYGKALRLTNDALRDPGEAVKDTTLLSVMLLGLFEMIGGSRARGIESWQKHLNGAAALARLRGVEQFRTPAGVRLLFMLAQNTMISCIQNELPMPEDLIEMRKQVGSMLQDRDPGFEVCSAIYKILQLRHDIKQGSVTDMEEMLDEFTGAESDFERAILLIPKAWQYRRCRLAQQPRPGFYNDVYHVYPDLRIARMWNGLRTLRLLVLETMLEELRKRYLHTPVGLVPKRHQREYQKAKFKMERIALAVLASVPQHFGLIDDLDEVEEPSPMPSSDDFWPQIPESDWAAELGSRNDRSNSDGTDDEDNCCRSPTLNNPMQAKDAEARAQRFILLSSVTNNAVWPLYLVGMSTASTDSMKAYAVERLRAIHAKIGLDQARELADVIMSHRQTTGMPGRRPEPSESMNFNGWNKQYVKKNQRTPVRPV</sequence>
<dbReference type="InterPro" id="IPR053175">
    <property type="entry name" value="DHMBA_Reg_Transcription_Factor"/>
</dbReference>
<dbReference type="GO" id="GO:0000981">
    <property type="term" value="F:DNA-binding transcription factor activity, RNA polymerase II-specific"/>
    <property type="evidence" value="ECO:0007669"/>
    <property type="project" value="InterPro"/>
</dbReference>
<dbReference type="Pfam" id="PF00172">
    <property type="entry name" value="Zn_clus"/>
    <property type="match status" value="1"/>
</dbReference>
<dbReference type="Pfam" id="PF11951">
    <property type="entry name" value="Fungal_trans_2"/>
    <property type="match status" value="1"/>
</dbReference>
<dbReference type="AlphaFoldDB" id="A0A194V9R2"/>
<feature type="region of interest" description="Disordered" evidence="2">
    <location>
        <begin position="518"/>
        <end position="546"/>
    </location>
</feature>
<evidence type="ECO:0000256" key="1">
    <source>
        <dbReference type="ARBA" id="ARBA00023242"/>
    </source>
</evidence>
<dbReference type="InterPro" id="IPR036864">
    <property type="entry name" value="Zn2-C6_fun-type_DNA-bd_sf"/>
</dbReference>
<dbReference type="OrthoDB" id="5429770at2759"/>
<feature type="region of interest" description="Disordered" evidence="2">
    <location>
        <begin position="59"/>
        <end position="84"/>
    </location>
</feature>
<proteinExistence type="predicted"/>
<evidence type="ECO:0000313" key="5">
    <source>
        <dbReference type="Proteomes" id="UP000078576"/>
    </source>
</evidence>
<evidence type="ECO:0000313" key="4">
    <source>
        <dbReference type="EMBL" id="KUI60551.1"/>
    </source>
</evidence>
<dbReference type="Proteomes" id="UP000078576">
    <property type="component" value="Unassembled WGS sequence"/>
</dbReference>
<feature type="compositionally biased region" description="Polar residues" evidence="2">
    <location>
        <begin position="75"/>
        <end position="84"/>
    </location>
</feature>
<accession>A0A194V9R2</accession>
<dbReference type="STRING" id="694573.A0A194V9R2"/>
<dbReference type="PROSITE" id="PS00463">
    <property type="entry name" value="ZN2_CY6_FUNGAL_1"/>
    <property type="match status" value="1"/>
</dbReference>
<name>A0A194V9R2_CYTMA</name>
<evidence type="ECO:0000256" key="2">
    <source>
        <dbReference type="SAM" id="MobiDB-lite"/>
    </source>
</evidence>
<reference evidence="5" key="1">
    <citation type="submission" date="2014-12" db="EMBL/GenBank/DDBJ databases">
        <title>Genome Sequence of Valsa Canker Pathogens Uncovers a Specific Adaption of Colonization on Woody Bark.</title>
        <authorList>
            <person name="Yin Z."/>
            <person name="Liu H."/>
            <person name="Gao X."/>
            <person name="Li Z."/>
            <person name="Song N."/>
            <person name="Ke X."/>
            <person name="Dai Q."/>
            <person name="Wu Y."/>
            <person name="Sun Y."/>
            <person name="Xu J.-R."/>
            <person name="Kang Z.K."/>
            <person name="Wang L."/>
            <person name="Huang L."/>
        </authorList>
    </citation>
    <scope>NUCLEOTIDE SEQUENCE [LARGE SCALE GENOMIC DNA]</scope>
    <source>
        <strain evidence="5">SXYL134</strain>
    </source>
</reference>
<keyword evidence="1" id="KW-0539">Nucleus</keyword>